<gene>
    <name evidence="4" type="ORF">CUESP1_0989</name>
</gene>
<name>A0A1M4PLQ2_9FIRM</name>
<dbReference type="PANTHER" id="PTHR43146:SF1">
    <property type="entry name" value="CANCER-RELATED NUCLEOSIDE-TRIPHOSPHATASE"/>
    <property type="match status" value="1"/>
</dbReference>
<dbReference type="OrthoDB" id="47144at2"/>
<sequence length="177" mass="20826">MNNLFLTGRINVGKSTMIKRIIEQLNIRKEEIGGFYTRPYIIDNQVKEFYIEPLNFNCKSTNIRDRMIGYTSDGIKRIGNTATFENIGVEILDNCIKNDFKLIIMDELGFFENTAYQFQRKVHETLDNKKVIGVIKPLSIPFLDSIRERKDVVEVEVTKDNRENVYRRLAKELMCRY</sequence>
<dbReference type="GO" id="GO:0017111">
    <property type="term" value="F:ribonucleoside triphosphate phosphatase activity"/>
    <property type="evidence" value="ECO:0007669"/>
    <property type="project" value="UniProtKB-EC"/>
</dbReference>
<accession>A0A1M4PLQ2</accession>
<dbReference type="EC" id="3.6.1.15" evidence="4"/>
<dbReference type="InterPro" id="IPR027417">
    <property type="entry name" value="P-loop_NTPase"/>
</dbReference>
<dbReference type="InterPro" id="IPR004948">
    <property type="entry name" value="Nuc-triphosphatase_THEP1"/>
</dbReference>
<evidence type="ECO:0000313" key="5">
    <source>
        <dbReference type="Proteomes" id="UP000245423"/>
    </source>
</evidence>
<proteinExistence type="predicted"/>
<evidence type="ECO:0000313" key="4">
    <source>
        <dbReference type="EMBL" id="SHD76365.1"/>
    </source>
</evidence>
<evidence type="ECO:0000256" key="1">
    <source>
        <dbReference type="ARBA" id="ARBA00022741"/>
    </source>
</evidence>
<dbReference type="Gene3D" id="3.40.50.300">
    <property type="entry name" value="P-loop containing nucleotide triphosphate hydrolases"/>
    <property type="match status" value="1"/>
</dbReference>
<dbReference type="Pfam" id="PF03266">
    <property type="entry name" value="NTPase_1"/>
    <property type="match status" value="1"/>
</dbReference>
<keyword evidence="5" id="KW-1185">Reference proteome</keyword>
<dbReference type="PANTHER" id="PTHR43146">
    <property type="entry name" value="CANCER-RELATED NUCLEOSIDE-TRIPHOSPHATASE"/>
    <property type="match status" value="1"/>
</dbReference>
<organism evidence="4 5">
    <name type="scientific">[Clostridium] ultunense Esp</name>
    <dbReference type="NCBI Taxonomy" id="1288971"/>
    <lineage>
        <taxon>Bacteria</taxon>
        <taxon>Bacillati</taxon>
        <taxon>Bacillota</taxon>
        <taxon>Tissierellia</taxon>
        <taxon>Tissierellales</taxon>
        <taxon>Tepidimicrobiaceae</taxon>
        <taxon>Schnuerera</taxon>
    </lineage>
</organism>
<keyword evidence="3" id="KW-0067">ATP-binding</keyword>
<protein>
    <submittedName>
        <fullName evidence="4">Putative nucleosid triphosphatase</fullName>
        <ecNumber evidence="4">3.6.1.15</ecNumber>
    </submittedName>
</protein>
<dbReference type="EMBL" id="LT669839">
    <property type="protein sequence ID" value="SHD76365.1"/>
    <property type="molecule type" value="Genomic_DNA"/>
</dbReference>
<dbReference type="GO" id="GO:0005524">
    <property type="term" value="F:ATP binding"/>
    <property type="evidence" value="ECO:0007669"/>
    <property type="project" value="UniProtKB-KW"/>
</dbReference>
<keyword evidence="2 4" id="KW-0378">Hydrolase</keyword>
<dbReference type="AlphaFoldDB" id="A0A1M4PLQ2"/>
<dbReference type="Proteomes" id="UP000245423">
    <property type="component" value="Chromosome 1"/>
</dbReference>
<reference evidence="4 5" key="1">
    <citation type="submission" date="2016-11" db="EMBL/GenBank/DDBJ databases">
        <authorList>
            <person name="Manzoor S."/>
        </authorList>
    </citation>
    <scope>NUCLEOTIDE SEQUENCE [LARGE SCALE GENOMIC DNA]</scope>
    <source>
        <strain evidence="4">Clostridium ultunense strain Esp</strain>
    </source>
</reference>
<dbReference type="RefSeq" id="WP_025640654.1">
    <property type="nucleotide sequence ID" value="NZ_LT669839.1"/>
</dbReference>
<dbReference type="SUPFAM" id="SSF52540">
    <property type="entry name" value="P-loop containing nucleoside triphosphate hydrolases"/>
    <property type="match status" value="1"/>
</dbReference>
<evidence type="ECO:0000256" key="3">
    <source>
        <dbReference type="ARBA" id="ARBA00022840"/>
    </source>
</evidence>
<evidence type="ECO:0000256" key="2">
    <source>
        <dbReference type="ARBA" id="ARBA00022801"/>
    </source>
</evidence>
<keyword evidence="1" id="KW-0547">Nucleotide-binding</keyword>